<evidence type="ECO:0000256" key="4">
    <source>
        <dbReference type="ARBA" id="ARBA00022553"/>
    </source>
</evidence>
<keyword evidence="5 16" id="KW-0808">Transferase</keyword>
<dbReference type="RefSeq" id="WP_009035791.1">
    <property type="nucleotide sequence ID" value="NZ_ALWO02000037.1"/>
</dbReference>
<reference evidence="16 17" key="1">
    <citation type="journal article" date="2013" name="Genome Announc.">
        <title>Draft Genome Sequence of Indibacter alkaliphilus Strain LW1T, Isolated from Lonar Lake, a Haloalkaline Lake in the Buldana District of Maharashtra, India.</title>
        <authorList>
            <person name="Singh A."/>
            <person name="Kumar Jangir P."/>
            <person name="Sharma R."/>
            <person name="Singh A."/>
            <person name="Kumar Pinnaka A."/>
            <person name="Shivaji S."/>
        </authorList>
    </citation>
    <scope>NUCLEOTIDE SEQUENCE [LARGE SCALE GENOMIC DNA]</scope>
    <source>
        <strain evidence="17">CCUG 57479 / KCTC 22604 / LW1</strain>
    </source>
</reference>
<dbReference type="SMART" id="SM00091">
    <property type="entry name" value="PAS"/>
    <property type="match status" value="1"/>
</dbReference>
<dbReference type="FunFam" id="3.30.565.10:FF:000006">
    <property type="entry name" value="Sensor histidine kinase WalK"/>
    <property type="match status" value="1"/>
</dbReference>
<feature type="domain" description="Histidine kinase" evidence="12">
    <location>
        <begin position="450"/>
        <end position="663"/>
    </location>
</feature>
<evidence type="ECO:0000259" key="12">
    <source>
        <dbReference type="PROSITE" id="PS50109"/>
    </source>
</evidence>
<dbReference type="SMART" id="SM01079">
    <property type="entry name" value="CHASE"/>
    <property type="match status" value="1"/>
</dbReference>
<dbReference type="SUPFAM" id="SSF47384">
    <property type="entry name" value="Homodimeric domain of signal transducing histidine kinase"/>
    <property type="match status" value="1"/>
</dbReference>
<dbReference type="PANTHER" id="PTHR43304">
    <property type="entry name" value="PHYTOCHROME-LIKE PROTEIN CPH1"/>
    <property type="match status" value="1"/>
</dbReference>
<dbReference type="Gene3D" id="1.10.287.130">
    <property type="match status" value="1"/>
</dbReference>
<dbReference type="GO" id="GO:0016020">
    <property type="term" value="C:membrane"/>
    <property type="evidence" value="ECO:0007669"/>
    <property type="project" value="UniProtKB-SubCell"/>
</dbReference>
<dbReference type="Gene3D" id="3.30.450.20">
    <property type="entry name" value="PAS domain"/>
    <property type="match status" value="1"/>
</dbReference>
<evidence type="ECO:0000313" key="17">
    <source>
        <dbReference type="Proteomes" id="UP000006073"/>
    </source>
</evidence>
<dbReference type="NCBIfam" id="TIGR00229">
    <property type="entry name" value="sensory_box"/>
    <property type="match status" value="1"/>
</dbReference>
<dbReference type="Proteomes" id="UP000006073">
    <property type="component" value="Unassembled WGS sequence"/>
</dbReference>
<evidence type="ECO:0000259" key="14">
    <source>
        <dbReference type="PROSITE" id="PS50113"/>
    </source>
</evidence>
<protein>
    <recommendedName>
        <fullName evidence="3">histidine kinase</fullName>
        <ecNumber evidence="3">2.7.13.3</ecNumber>
    </recommendedName>
</protein>
<evidence type="ECO:0000259" key="15">
    <source>
        <dbReference type="PROSITE" id="PS50839"/>
    </source>
</evidence>
<proteinExistence type="predicted"/>
<dbReference type="InterPro" id="IPR036097">
    <property type="entry name" value="HisK_dim/P_sf"/>
</dbReference>
<evidence type="ECO:0000256" key="9">
    <source>
        <dbReference type="ARBA" id="ARBA00023136"/>
    </source>
</evidence>
<comment type="catalytic activity">
    <reaction evidence="1">
        <text>ATP + protein L-histidine = ADP + protein N-phospho-L-histidine.</text>
        <dbReference type="EC" id="2.7.13.3"/>
    </reaction>
</comment>
<dbReference type="InterPro" id="IPR000014">
    <property type="entry name" value="PAS"/>
</dbReference>
<keyword evidence="4" id="KW-0597">Phosphoprotein</keyword>
<dbReference type="InterPro" id="IPR006189">
    <property type="entry name" value="CHASE_dom"/>
</dbReference>
<dbReference type="Pfam" id="PF08447">
    <property type="entry name" value="PAS_3"/>
    <property type="match status" value="1"/>
</dbReference>
<dbReference type="PROSITE" id="PS50109">
    <property type="entry name" value="HIS_KIN"/>
    <property type="match status" value="1"/>
</dbReference>
<dbReference type="Pfam" id="PF02518">
    <property type="entry name" value="HATPase_c"/>
    <property type="match status" value="1"/>
</dbReference>
<dbReference type="PROSITE" id="PS50112">
    <property type="entry name" value="PAS"/>
    <property type="match status" value="1"/>
</dbReference>
<feature type="domain" description="CHASE" evidence="15">
    <location>
        <begin position="110"/>
        <end position="186"/>
    </location>
</feature>
<comment type="caution">
    <text evidence="16">The sequence shown here is derived from an EMBL/GenBank/DDBJ whole genome shotgun (WGS) entry which is preliminary data.</text>
</comment>
<dbReference type="PANTHER" id="PTHR43304:SF1">
    <property type="entry name" value="PAC DOMAIN-CONTAINING PROTEIN"/>
    <property type="match status" value="1"/>
</dbReference>
<dbReference type="InterPro" id="IPR036890">
    <property type="entry name" value="HATPase_C_sf"/>
</dbReference>
<organism evidence="16 17">
    <name type="scientific">Indibacter alkaliphilus (strain CCUG 57479 / KCTC 22604 / LW1)</name>
    <dbReference type="NCBI Taxonomy" id="1189612"/>
    <lineage>
        <taxon>Bacteria</taxon>
        <taxon>Pseudomonadati</taxon>
        <taxon>Bacteroidota</taxon>
        <taxon>Cytophagia</taxon>
        <taxon>Cytophagales</taxon>
        <taxon>Cyclobacteriaceae</taxon>
    </lineage>
</organism>
<evidence type="ECO:0000256" key="10">
    <source>
        <dbReference type="SAM" id="Coils"/>
    </source>
</evidence>
<keyword evidence="7 16" id="KW-0418">Kinase</keyword>
<evidence type="ECO:0000256" key="5">
    <source>
        <dbReference type="ARBA" id="ARBA00022679"/>
    </source>
</evidence>
<feature type="transmembrane region" description="Helical" evidence="11">
    <location>
        <begin position="255"/>
        <end position="277"/>
    </location>
</feature>
<dbReference type="PRINTS" id="PR00344">
    <property type="entry name" value="BCTRLSENSOR"/>
</dbReference>
<dbReference type="InterPro" id="IPR000700">
    <property type="entry name" value="PAS-assoc_C"/>
</dbReference>
<dbReference type="AlphaFoldDB" id="S2D883"/>
<evidence type="ECO:0000256" key="2">
    <source>
        <dbReference type="ARBA" id="ARBA00004370"/>
    </source>
</evidence>
<dbReference type="CDD" id="cd00130">
    <property type="entry name" value="PAS"/>
    <property type="match status" value="1"/>
</dbReference>
<keyword evidence="6 11" id="KW-0812">Transmembrane</keyword>
<dbReference type="InterPro" id="IPR035965">
    <property type="entry name" value="PAS-like_dom_sf"/>
</dbReference>
<dbReference type="InterPro" id="IPR013655">
    <property type="entry name" value="PAS_fold_3"/>
</dbReference>
<evidence type="ECO:0000256" key="6">
    <source>
        <dbReference type="ARBA" id="ARBA00022692"/>
    </source>
</evidence>
<dbReference type="OrthoDB" id="905895at2"/>
<feature type="domain" description="PAS" evidence="13">
    <location>
        <begin position="297"/>
        <end position="369"/>
    </location>
</feature>
<dbReference type="InterPro" id="IPR003594">
    <property type="entry name" value="HATPase_dom"/>
</dbReference>
<dbReference type="SMART" id="SM00387">
    <property type="entry name" value="HATPase_c"/>
    <property type="match status" value="1"/>
</dbReference>
<dbReference type="PROSITE" id="PS50113">
    <property type="entry name" value="PAC"/>
    <property type="match status" value="1"/>
</dbReference>
<evidence type="ECO:0000256" key="1">
    <source>
        <dbReference type="ARBA" id="ARBA00000085"/>
    </source>
</evidence>
<dbReference type="GO" id="GO:0000155">
    <property type="term" value="F:phosphorelay sensor kinase activity"/>
    <property type="evidence" value="ECO:0007669"/>
    <property type="project" value="InterPro"/>
</dbReference>
<dbReference type="InterPro" id="IPR052162">
    <property type="entry name" value="Sensor_kinase/Photoreceptor"/>
</dbReference>
<name>S2D883_INDAL</name>
<feature type="domain" description="PAC" evidence="14">
    <location>
        <begin position="373"/>
        <end position="425"/>
    </location>
</feature>
<dbReference type="Gene3D" id="3.30.565.10">
    <property type="entry name" value="Histidine kinase-like ATPase, C-terminal domain"/>
    <property type="match status" value="1"/>
</dbReference>
<dbReference type="Pfam" id="PF03924">
    <property type="entry name" value="CHASE"/>
    <property type="match status" value="1"/>
</dbReference>
<dbReference type="InterPro" id="IPR004358">
    <property type="entry name" value="Sig_transdc_His_kin-like_C"/>
</dbReference>
<dbReference type="Gene3D" id="3.30.450.350">
    <property type="entry name" value="CHASE domain"/>
    <property type="match status" value="1"/>
</dbReference>
<evidence type="ECO:0000256" key="11">
    <source>
        <dbReference type="SAM" id="Phobius"/>
    </source>
</evidence>
<dbReference type="STRING" id="1189612.A33Q_2784"/>
<dbReference type="SUPFAM" id="SSF55874">
    <property type="entry name" value="ATPase domain of HSP90 chaperone/DNA topoisomerase II/histidine kinase"/>
    <property type="match status" value="1"/>
</dbReference>
<comment type="subcellular location">
    <subcellularLocation>
        <location evidence="2">Membrane</location>
    </subcellularLocation>
</comment>
<dbReference type="PROSITE" id="PS50839">
    <property type="entry name" value="CHASE"/>
    <property type="match status" value="1"/>
</dbReference>
<evidence type="ECO:0000313" key="16">
    <source>
        <dbReference type="EMBL" id="EOZ95422.1"/>
    </source>
</evidence>
<keyword evidence="9 11" id="KW-0472">Membrane</keyword>
<keyword evidence="10" id="KW-0175">Coiled coil</keyword>
<keyword evidence="8 11" id="KW-1133">Transmembrane helix</keyword>
<gene>
    <name evidence="16" type="ORF">A33Q_2784</name>
</gene>
<evidence type="ECO:0000256" key="7">
    <source>
        <dbReference type="ARBA" id="ARBA00022777"/>
    </source>
</evidence>
<dbReference type="Pfam" id="PF00512">
    <property type="entry name" value="HisKA"/>
    <property type="match status" value="1"/>
</dbReference>
<feature type="coiled-coil region" evidence="10">
    <location>
        <begin position="416"/>
        <end position="447"/>
    </location>
</feature>
<dbReference type="EC" id="2.7.13.3" evidence="3"/>
<feature type="transmembrane region" description="Helical" evidence="11">
    <location>
        <begin position="14"/>
        <end position="33"/>
    </location>
</feature>
<evidence type="ECO:0000256" key="3">
    <source>
        <dbReference type="ARBA" id="ARBA00012438"/>
    </source>
</evidence>
<dbReference type="EMBL" id="ALWO02000037">
    <property type="protein sequence ID" value="EOZ95422.1"/>
    <property type="molecule type" value="Genomic_DNA"/>
</dbReference>
<evidence type="ECO:0000256" key="8">
    <source>
        <dbReference type="ARBA" id="ARBA00022989"/>
    </source>
</evidence>
<keyword evidence="17" id="KW-1185">Reference proteome</keyword>
<evidence type="ECO:0000259" key="13">
    <source>
        <dbReference type="PROSITE" id="PS50112"/>
    </source>
</evidence>
<dbReference type="SMART" id="SM00388">
    <property type="entry name" value="HisKA"/>
    <property type="match status" value="1"/>
</dbReference>
<dbReference type="InterPro" id="IPR003661">
    <property type="entry name" value="HisK_dim/P_dom"/>
</dbReference>
<dbReference type="eggNOG" id="COG4251">
    <property type="taxonomic scope" value="Bacteria"/>
</dbReference>
<dbReference type="InterPro" id="IPR042240">
    <property type="entry name" value="CHASE_sf"/>
</dbReference>
<dbReference type="CDD" id="cd00082">
    <property type="entry name" value="HisKA"/>
    <property type="match status" value="1"/>
</dbReference>
<dbReference type="SUPFAM" id="SSF55785">
    <property type="entry name" value="PYP-like sensor domain (PAS domain)"/>
    <property type="match status" value="1"/>
</dbReference>
<dbReference type="eggNOG" id="COG3452">
    <property type="taxonomic scope" value="Bacteria"/>
</dbReference>
<dbReference type="InterPro" id="IPR005467">
    <property type="entry name" value="His_kinase_dom"/>
</dbReference>
<accession>S2D883</accession>
<sequence length="670" mass="77594">MRSKYLKFFYKKPLFTGLFTFAISFLITQFLTYKEVELYRSYEENSTIEQANLIEKRISNGLSAAITAARTLEFIESRYGTENEFEEVAKKILADNPNLDVIQLLKGGEIIQVYPLEGNEPVLGYDILEDPTRSQEAIKARDNKDIFFAGPFELKQGGVGIVGRLPIFKDNEFWGFSAVIIYLETFKEIIDSSIGNQDQFYVQLSKVNPYTNSTEYFLLQEDEAQFTGFREDIFIDWGEWSLTVILRKSEALSKVYLAFTLRFIFSLILGVVAWFLAKQPAMLEEKVLQQSQRLALSNERFKYATRATSDAIWDWDFKSGEVYRSKNFEKLFGFKRATLNSSTDFWDSRIHPDDIDRVQRNLKENIASERTYWEQEFRFKKSDGNYAYVIDKGIILRDDKGKPLRIIGATQDISKIKASENSLKEISEQLKERAKELELSNEELEKFAYNVSHDLQEPLRMISSFIKLLDKKYGHLLDEKGKQYIHFASEGAITMRQIILDLLDYSMAGNVGQKEKVCLHEVIEDVKLLHRNSIQQKNAKLIYDQLPEIVASKATIRQLFLNIIDNALKYSSEKREPLIEIKVKESPEFWHFEIADNGIGIAPEFHHQVFNIFQRLHTDDIYKGTGVGLAIAKKIIETHEGKIWVESELDKGTSFMFTIKKFDLEQKSTA</sequence>